<name>A0ABR2VKC1_9FUNG</name>
<feature type="chain" id="PRO_5046695743" evidence="1">
    <location>
        <begin position="25"/>
        <end position="119"/>
    </location>
</feature>
<comment type="caution">
    <text evidence="2">The sequence shown here is derived from an EMBL/GenBank/DDBJ whole genome shotgun (WGS) entry which is preliminary data.</text>
</comment>
<evidence type="ECO:0000313" key="2">
    <source>
        <dbReference type="EMBL" id="KAK9670781.1"/>
    </source>
</evidence>
<protein>
    <submittedName>
        <fullName evidence="2">Uncharacterized protein</fullName>
    </submittedName>
</protein>
<feature type="signal peptide" evidence="1">
    <location>
        <begin position="1"/>
        <end position="24"/>
    </location>
</feature>
<reference evidence="2 3" key="1">
    <citation type="submission" date="2023-04" db="EMBL/GenBank/DDBJ databases">
        <title>Genome of Basidiobolus ranarum AG-B5.</title>
        <authorList>
            <person name="Stajich J.E."/>
            <person name="Carter-House D."/>
            <person name="Gryganskyi A."/>
        </authorList>
    </citation>
    <scope>NUCLEOTIDE SEQUENCE [LARGE SCALE GENOMIC DNA]</scope>
    <source>
        <strain evidence="2 3">AG-B5</strain>
    </source>
</reference>
<dbReference type="EMBL" id="JASJQH010010722">
    <property type="protein sequence ID" value="KAK9670781.1"/>
    <property type="molecule type" value="Genomic_DNA"/>
</dbReference>
<keyword evidence="3" id="KW-1185">Reference proteome</keyword>
<evidence type="ECO:0000313" key="3">
    <source>
        <dbReference type="Proteomes" id="UP001479436"/>
    </source>
</evidence>
<keyword evidence="1" id="KW-0732">Signal</keyword>
<proteinExistence type="predicted"/>
<accession>A0ABR2VKC1</accession>
<organism evidence="2 3">
    <name type="scientific">Basidiobolus ranarum</name>
    <dbReference type="NCBI Taxonomy" id="34480"/>
    <lineage>
        <taxon>Eukaryota</taxon>
        <taxon>Fungi</taxon>
        <taxon>Fungi incertae sedis</taxon>
        <taxon>Zoopagomycota</taxon>
        <taxon>Entomophthoromycotina</taxon>
        <taxon>Basidiobolomycetes</taxon>
        <taxon>Basidiobolales</taxon>
        <taxon>Basidiobolaceae</taxon>
        <taxon>Basidiobolus</taxon>
    </lineage>
</organism>
<dbReference type="Proteomes" id="UP001479436">
    <property type="component" value="Unassembled WGS sequence"/>
</dbReference>
<sequence length="119" mass="13248">MQFLSKSPFISLLSLTFFQATVVAKRSKMTYYCLANEKDHSGSKIVNIKIRSRKSLANVSRSFAEAARMEGTARFNNKKVINLSCSCGNGFNSFFGLDAKRYPFSLGSRSNALKPFVSI</sequence>
<gene>
    <name evidence="2" type="ORF">K7432_017484</name>
</gene>
<evidence type="ECO:0000256" key="1">
    <source>
        <dbReference type="SAM" id="SignalP"/>
    </source>
</evidence>